<comment type="caution">
    <text evidence="2">The sequence shown here is derived from an EMBL/GenBank/DDBJ whole genome shotgun (WGS) entry which is preliminary data.</text>
</comment>
<keyword evidence="3" id="KW-1185">Reference proteome</keyword>
<protein>
    <submittedName>
        <fullName evidence="2">Uncharacterized protein</fullName>
    </submittedName>
</protein>
<dbReference type="AlphaFoldDB" id="A0A4Q0S6P8"/>
<keyword evidence="1" id="KW-1133">Transmembrane helix</keyword>
<keyword evidence="1" id="KW-0472">Membrane</keyword>
<dbReference type="Proteomes" id="UP000289546">
    <property type="component" value="Unassembled WGS sequence"/>
</dbReference>
<gene>
    <name evidence="2" type="ORF">XH99_11055</name>
</gene>
<evidence type="ECO:0000313" key="2">
    <source>
        <dbReference type="EMBL" id="RXH31130.1"/>
    </source>
</evidence>
<evidence type="ECO:0000313" key="3">
    <source>
        <dbReference type="Proteomes" id="UP000289546"/>
    </source>
</evidence>
<accession>A0A4Q0S6P8</accession>
<proteinExistence type="predicted"/>
<reference evidence="2 3" key="1">
    <citation type="submission" date="2015-04" db="EMBL/GenBank/DDBJ databases">
        <title>Comparative genomics of rhizobia nodulating Arachis hypogaea in China.</title>
        <authorList>
            <person name="Li Y."/>
        </authorList>
    </citation>
    <scope>NUCLEOTIDE SEQUENCE [LARGE SCALE GENOMIC DNA]</scope>
    <source>
        <strain evidence="2 3">CCBAU 51757</strain>
    </source>
</reference>
<organism evidence="2 3">
    <name type="scientific">Bradyrhizobium nanningense</name>
    <dbReference type="NCBI Taxonomy" id="1325118"/>
    <lineage>
        <taxon>Bacteria</taxon>
        <taxon>Pseudomonadati</taxon>
        <taxon>Pseudomonadota</taxon>
        <taxon>Alphaproteobacteria</taxon>
        <taxon>Hyphomicrobiales</taxon>
        <taxon>Nitrobacteraceae</taxon>
        <taxon>Bradyrhizobium</taxon>
    </lineage>
</organism>
<keyword evidence="1" id="KW-0812">Transmembrane</keyword>
<feature type="transmembrane region" description="Helical" evidence="1">
    <location>
        <begin position="40"/>
        <end position="65"/>
    </location>
</feature>
<dbReference type="EMBL" id="LBJQ01000060">
    <property type="protein sequence ID" value="RXH31130.1"/>
    <property type="molecule type" value="Genomic_DNA"/>
</dbReference>
<evidence type="ECO:0000256" key="1">
    <source>
        <dbReference type="SAM" id="Phobius"/>
    </source>
</evidence>
<sequence>MGGLLAKQSAVTMSRETVSVLGGAKGRRKFSLLTLLPSRLLTLALLFLLGAGGLVLIGYAAAWIIPGLVDSADQRALHRAPLHWDHTALKTRVVRAFPTPKTLIYRDRNGSLYRALVDETELDRFVNDTLAYLETERAKTLAELHANIDALLLNAFSDRQDSVARYADWYFGWGQSYYLLKEASVGALKGLGPNNVQGFAEGARNEVAAYLIRNYQDRVLKPELRESIIEAGVAQILAQAHQHYLQTLTLLDDRLQTFLSQYTRHLEVVDPLQKPDLSIDWDAQKWKAPRYSAESEALQAVVRGTGGVVISGLIARAVGPAVERALAQSFMAIAGRAVASMQPEIYGAVAGSFAEPGVGTAIGWAVGAGGGILFDYAVNRAREDLGRAEFEQASKDALDATIGELSRALRRDLSQAVDVWFDDTRAIVAEQKLRKK</sequence>
<dbReference type="RefSeq" id="WP_128918001.1">
    <property type="nucleotide sequence ID" value="NZ_LBJQ01000060.1"/>
</dbReference>
<name>A0A4Q0S6P8_9BRAD</name>